<comment type="caution">
    <text evidence="1">The sequence shown here is derived from an EMBL/GenBank/DDBJ whole genome shotgun (WGS) entry which is preliminary data.</text>
</comment>
<evidence type="ECO:0000313" key="1">
    <source>
        <dbReference type="EMBL" id="KAG7172431.1"/>
    </source>
</evidence>
<reference evidence="1" key="1">
    <citation type="journal article" date="2021" name="Sci. Adv.">
        <title>The American lobster genome reveals insights on longevity, neural, and immune adaptations.</title>
        <authorList>
            <person name="Polinski J.M."/>
            <person name="Zimin A.V."/>
            <person name="Clark K.F."/>
            <person name="Kohn A.B."/>
            <person name="Sadowski N."/>
            <person name="Timp W."/>
            <person name="Ptitsyn A."/>
            <person name="Khanna P."/>
            <person name="Romanova D.Y."/>
            <person name="Williams P."/>
            <person name="Greenwood S.J."/>
            <person name="Moroz L.L."/>
            <person name="Walt D.R."/>
            <person name="Bodnar A.G."/>
        </authorList>
    </citation>
    <scope>NUCLEOTIDE SEQUENCE</scope>
    <source>
        <strain evidence="1">GMGI-L3</strain>
    </source>
</reference>
<name>A0A8J5N3A3_HOMAM</name>
<keyword evidence="2" id="KW-1185">Reference proteome</keyword>
<organism evidence="1 2">
    <name type="scientific">Homarus americanus</name>
    <name type="common">American lobster</name>
    <dbReference type="NCBI Taxonomy" id="6706"/>
    <lineage>
        <taxon>Eukaryota</taxon>
        <taxon>Metazoa</taxon>
        <taxon>Ecdysozoa</taxon>
        <taxon>Arthropoda</taxon>
        <taxon>Crustacea</taxon>
        <taxon>Multicrustacea</taxon>
        <taxon>Malacostraca</taxon>
        <taxon>Eumalacostraca</taxon>
        <taxon>Eucarida</taxon>
        <taxon>Decapoda</taxon>
        <taxon>Pleocyemata</taxon>
        <taxon>Astacidea</taxon>
        <taxon>Nephropoidea</taxon>
        <taxon>Nephropidae</taxon>
        <taxon>Homarus</taxon>
    </lineage>
</organism>
<evidence type="ECO:0000313" key="2">
    <source>
        <dbReference type="Proteomes" id="UP000747542"/>
    </source>
</evidence>
<dbReference type="AlphaFoldDB" id="A0A8J5N3A3"/>
<dbReference type="Proteomes" id="UP000747542">
    <property type="component" value="Unassembled WGS sequence"/>
</dbReference>
<dbReference type="Pfam" id="PF15294">
    <property type="entry name" value="Leu_zip"/>
    <property type="match status" value="1"/>
</dbReference>
<protein>
    <submittedName>
        <fullName evidence="1">Leucine zipper transcription factor-like protein 1-like 1</fullName>
    </submittedName>
</protein>
<dbReference type="EMBL" id="JAHLQT010011148">
    <property type="protein sequence ID" value="KAG7172431.1"/>
    <property type="molecule type" value="Genomic_DNA"/>
</dbReference>
<sequence length="170" mass="19515">MTWVTWGLTEDHQACMAGTSASPSIKKLKGSAPSSLLPGCQGYQMSSRRRWKRTDPHYAHQLPLLNFAQAQKWHQSQRRHLRPGEPLVDEVENMRLQLTTQAEIKNASQDQLAIDPNASRQTLLQELEKKFTDGAYQNMKKMLNKKNEQIKVMRKKLVAYEPDNGEVIED</sequence>
<dbReference type="InterPro" id="IPR026157">
    <property type="entry name" value="LZTFL1"/>
</dbReference>
<gene>
    <name evidence="1" type="primary">LZTFL1-L1</name>
    <name evidence="1" type="ORF">Hamer_G027352</name>
</gene>
<accession>A0A8J5N3A3</accession>
<proteinExistence type="predicted"/>